<dbReference type="InterPro" id="IPR027417">
    <property type="entry name" value="P-loop_NTPase"/>
</dbReference>
<dbReference type="GO" id="GO:0004252">
    <property type="term" value="F:serine-type endopeptidase activity"/>
    <property type="evidence" value="ECO:0007669"/>
    <property type="project" value="InterPro"/>
</dbReference>
<comment type="caution">
    <text evidence="2">The sequence shown here is derived from an EMBL/GenBank/DDBJ whole genome shotgun (WGS) entry which is preliminary data.</text>
</comment>
<protein>
    <submittedName>
        <fullName evidence="2">S8 family serine peptidase</fullName>
    </submittedName>
</protein>
<evidence type="ECO:0000259" key="1">
    <source>
        <dbReference type="Pfam" id="PF00082"/>
    </source>
</evidence>
<dbReference type="Gene3D" id="3.40.50.300">
    <property type="entry name" value="P-loop containing nucleotide triphosphate hydrolases"/>
    <property type="match status" value="1"/>
</dbReference>
<dbReference type="GO" id="GO:0006508">
    <property type="term" value="P:proteolysis"/>
    <property type="evidence" value="ECO:0007669"/>
    <property type="project" value="InterPro"/>
</dbReference>
<keyword evidence="3" id="KW-1185">Reference proteome</keyword>
<sequence>MKIALIDIGVSKKAVENGMEVRHFSLNNGEMVEKYKEPEEEHGTRCFKEIMANARNMNTQILDLNISDASGSLQVLPMIVAIEKAIEERVDMINISLGLTAYSQELYDICEKAAQNNIVVLSAASHKNTISFPADFNNVICVNVDQNQTEKIRTVGLSTVTVSMKDYIITENGVEFDFGSSSMACARACGYFCVTLGDAPLNDKYKVLLKKYNIKLHDTDSIQGDNTMGESEIKNILSNNKTAVVLFPETAASRIKTNMLHKNIVAYYDYERDGFYTFADDSETADFDVIMLLSSLYYDLQFPSAIKEKYKDYRIVCIGNFLGKNDNSYLYDYDKYKASEMTVLERPVIAVAGLCSGLNKADVQIELLSRLKKDGLDIKAVSNNPIGLLYDMETFNYPIELKFPDVVYSINKYMYLTEVNENMDAWLINIGGAIGQVNNLNTYNFGKLADAYFSAANIDVAVMCVNTFVDVTNLKLQLANLYKHGIENIFVVLSHNDIDATTMDYKDGLQTYYVDDEKYQQALKYVRSNIKEKVFSLKDVQNGSLYTNIIDVLS</sequence>
<gene>
    <name evidence="2" type="ORF">GN277_01075</name>
</gene>
<dbReference type="AlphaFoldDB" id="A0A7X3MD05"/>
<dbReference type="Gene3D" id="3.40.50.200">
    <property type="entry name" value="Peptidase S8/S53 domain"/>
    <property type="match status" value="1"/>
</dbReference>
<evidence type="ECO:0000313" key="3">
    <source>
        <dbReference type="Proteomes" id="UP000460412"/>
    </source>
</evidence>
<reference evidence="2 3" key="1">
    <citation type="submission" date="2019-12" db="EMBL/GenBank/DDBJ databases">
        <title>Sporaefaciens musculi gen. nov., sp. nov., a novel bacterium isolated from the caecum of an obese mouse.</title>
        <authorList>
            <person name="Rasmussen T.S."/>
            <person name="Streidl T."/>
            <person name="Hitch T.C.A."/>
            <person name="Wortmann E."/>
            <person name="Deptula P."/>
            <person name="Hansen M."/>
            <person name="Nielsen D.S."/>
            <person name="Clavel T."/>
            <person name="Vogensen F.K."/>
        </authorList>
    </citation>
    <scope>NUCLEOTIDE SEQUENCE [LARGE SCALE GENOMIC DNA]</scope>
    <source>
        <strain evidence="2 3">WCA-9-b2</strain>
    </source>
</reference>
<dbReference type="Proteomes" id="UP000460412">
    <property type="component" value="Unassembled WGS sequence"/>
</dbReference>
<feature type="domain" description="Peptidase S8/S53" evidence="1">
    <location>
        <begin position="2"/>
        <end position="146"/>
    </location>
</feature>
<organism evidence="2 3">
    <name type="scientific">Sporofaciens musculi</name>
    <dbReference type="NCBI Taxonomy" id="2681861"/>
    <lineage>
        <taxon>Bacteria</taxon>
        <taxon>Bacillati</taxon>
        <taxon>Bacillota</taxon>
        <taxon>Clostridia</taxon>
        <taxon>Lachnospirales</taxon>
        <taxon>Lachnospiraceae</taxon>
        <taxon>Sporofaciens</taxon>
    </lineage>
</organism>
<accession>A0A7X3MD05</accession>
<dbReference type="SUPFAM" id="SSF52743">
    <property type="entry name" value="Subtilisin-like"/>
    <property type="match status" value="1"/>
</dbReference>
<dbReference type="EMBL" id="WUQX01000001">
    <property type="protein sequence ID" value="MXP74076.1"/>
    <property type="molecule type" value="Genomic_DNA"/>
</dbReference>
<proteinExistence type="predicted"/>
<evidence type="ECO:0000313" key="2">
    <source>
        <dbReference type="EMBL" id="MXP74076.1"/>
    </source>
</evidence>
<dbReference type="RefSeq" id="WP_159749100.1">
    <property type="nucleotide sequence ID" value="NZ_WUQX01000001.1"/>
</dbReference>
<dbReference type="Pfam" id="PF00082">
    <property type="entry name" value="Peptidase_S8"/>
    <property type="match status" value="1"/>
</dbReference>
<dbReference type="InterPro" id="IPR036852">
    <property type="entry name" value="Peptidase_S8/S53_dom_sf"/>
</dbReference>
<dbReference type="InterPro" id="IPR000209">
    <property type="entry name" value="Peptidase_S8/S53_dom"/>
</dbReference>
<name>A0A7X3MD05_9FIRM</name>